<accession>A0A426ZAJ6</accession>
<evidence type="ECO:0000313" key="2">
    <source>
        <dbReference type="Proteomes" id="UP000287651"/>
    </source>
</evidence>
<protein>
    <submittedName>
        <fullName evidence="1">Uncharacterized protein</fullName>
    </submittedName>
</protein>
<comment type="caution">
    <text evidence="1">The sequence shown here is derived from an EMBL/GenBank/DDBJ whole genome shotgun (WGS) entry which is preliminary data.</text>
</comment>
<organism evidence="1 2">
    <name type="scientific">Ensete ventricosum</name>
    <name type="common">Abyssinian banana</name>
    <name type="synonym">Musa ensete</name>
    <dbReference type="NCBI Taxonomy" id="4639"/>
    <lineage>
        <taxon>Eukaryota</taxon>
        <taxon>Viridiplantae</taxon>
        <taxon>Streptophyta</taxon>
        <taxon>Embryophyta</taxon>
        <taxon>Tracheophyta</taxon>
        <taxon>Spermatophyta</taxon>
        <taxon>Magnoliopsida</taxon>
        <taxon>Liliopsida</taxon>
        <taxon>Zingiberales</taxon>
        <taxon>Musaceae</taxon>
        <taxon>Ensete</taxon>
    </lineage>
</organism>
<gene>
    <name evidence="1" type="ORF">B296_00019589</name>
</gene>
<dbReference type="AlphaFoldDB" id="A0A426ZAJ6"/>
<sequence>MTLLVGRRCRPCVAKVLHAVGSHHSPVRVGDAASLNHLVRRPTHKCCVRRRLSLRVGTALHAILVASGPVTLAGGPCHGLIAPTRGLAVSGHPCKQLAHKWLPLAHRQHCIYCQSLQQTRRTVLHDSISLHVV</sequence>
<reference evidence="1 2" key="1">
    <citation type="journal article" date="2014" name="Agronomy (Basel)">
        <title>A Draft Genome Sequence for Ensete ventricosum, the Drought-Tolerant Tree Against Hunger.</title>
        <authorList>
            <person name="Harrison J."/>
            <person name="Moore K.A."/>
            <person name="Paszkiewicz K."/>
            <person name="Jones T."/>
            <person name="Grant M."/>
            <person name="Ambacheew D."/>
            <person name="Muzemil S."/>
            <person name="Studholme D.J."/>
        </authorList>
    </citation>
    <scope>NUCLEOTIDE SEQUENCE [LARGE SCALE GENOMIC DNA]</scope>
</reference>
<evidence type="ECO:0000313" key="1">
    <source>
        <dbReference type="EMBL" id="RRT61008.1"/>
    </source>
</evidence>
<dbReference type="Proteomes" id="UP000287651">
    <property type="component" value="Unassembled WGS sequence"/>
</dbReference>
<dbReference type="EMBL" id="AMZH03007570">
    <property type="protein sequence ID" value="RRT61008.1"/>
    <property type="molecule type" value="Genomic_DNA"/>
</dbReference>
<name>A0A426ZAJ6_ENSVE</name>
<proteinExistence type="predicted"/>